<keyword evidence="2 3" id="KW-0119">Carbohydrate metabolism</keyword>
<dbReference type="EMBL" id="JXLC01000003">
    <property type="protein sequence ID" value="OJG92931.1"/>
    <property type="molecule type" value="Genomic_DNA"/>
</dbReference>
<dbReference type="NCBIfam" id="TIGR00274">
    <property type="entry name" value="N-acetylmuramic acid 6-phosphate etherase"/>
    <property type="match status" value="1"/>
</dbReference>
<organism evidence="6 8">
    <name type="scientific">Enterococcus silesiacus</name>
    <dbReference type="NCBI Taxonomy" id="332949"/>
    <lineage>
        <taxon>Bacteria</taxon>
        <taxon>Bacillati</taxon>
        <taxon>Bacillota</taxon>
        <taxon>Bacilli</taxon>
        <taxon>Lactobacillales</taxon>
        <taxon>Enterococcaceae</taxon>
        <taxon>Enterococcus</taxon>
    </lineage>
</organism>
<gene>
    <name evidence="3" type="primary">murQ</name>
    <name evidence="5" type="ORF">ATZ33_16870</name>
    <name evidence="6" type="ORF">RV15_GL002065</name>
</gene>
<dbReference type="Gene3D" id="1.10.8.1080">
    <property type="match status" value="1"/>
</dbReference>
<dbReference type="GO" id="GO:0097173">
    <property type="term" value="P:N-acetylmuramic acid catabolic process"/>
    <property type="evidence" value="ECO:0007669"/>
    <property type="project" value="UniProtKB-UniPathway"/>
</dbReference>
<comment type="subunit">
    <text evidence="3">Homodimer.</text>
</comment>
<dbReference type="EC" id="4.2.1.126" evidence="3"/>
<evidence type="ECO:0000313" key="8">
    <source>
        <dbReference type="Proteomes" id="UP000183039"/>
    </source>
</evidence>
<dbReference type="RefSeq" id="WP_071876499.1">
    <property type="nucleotide sequence ID" value="NZ_JXLC01000003.1"/>
</dbReference>
<protein>
    <recommendedName>
        <fullName evidence="3">N-acetylmuramic acid 6-phosphate etherase</fullName>
        <shortName evidence="3">MurNAc-6-P etherase</shortName>
        <ecNumber evidence="3">4.2.1.126</ecNumber>
    </recommendedName>
    <alternativeName>
        <fullName evidence="3">N-acetylmuramic acid 6-phosphate hydrolase</fullName>
    </alternativeName>
    <alternativeName>
        <fullName evidence="3">N-acetylmuramic acid 6-phosphate lyase</fullName>
    </alternativeName>
</protein>
<dbReference type="InterPro" id="IPR005488">
    <property type="entry name" value="Etherase_MurQ"/>
</dbReference>
<name>A0A0S3KFE7_9ENTE</name>
<dbReference type="GO" id="GO:0016803">
    <property type="term" value="F:ether hydrolase activity"/>
    <property type="evidence" value="ECO:0007669"/>
    <property type="project" value="TreeGrafter"/>
</dbReference>
<keyword evidence="1 3" id="KW-0456">Lyase</keyword>
<dbReference type="CDD" id="cd05007">
    <property type="entry name" value="SIS_Etherase"/>
    <property type="match status" value="1"/>
</dbReference>
<dbReference type="PANTHER" id="PTHR10088">
    <property type="entry name" value="GLUCOKINASE REGULATORY PROTEIN"/>
    <property type="match status" value="1"/>
</dbReference>
<dbReference type="PROSITE" id="PS51464">
    <property type="entry name" value="SIS"/>
    <property type="match status" value="1"/>
</dbReference>
<dbReference type="PANTHER" id="PTHR10088:SF4">
    <property type="entry name" value="GLUCOKINASE REGULATORY PROTEIN"/>
    <property type="match status" value="1"/>
</dbReference>
<evidence type="ECO:0000256" key="3">
    <source>
        <dbReference type="HAMAP-Rule" id="MF_00068"/>
    </source>
</evidence>
<comment type="pathway">
    <text evidence="3">Amino-sugar metabolism; N-acetylmuramate degradation.</text>
</comment>
<dbReference type="NCBIfam" id="NF003915">
    <property type="entry name" value="PRK05441.1"/>
    <property type="match status" value="1"/>
</dbReference>
<dbReference type="KEGG" id="ess:ATZ33_16870"/>
<reference evidence="6 8" key="1">
    <citation type="submission" date="2014-12" db="EMBL/GenBank/DDBJ databases">
        <title>Draft genome sequences of 29 type strains of Enterococci.</title>
        <authorList>
            <person name="Zhong Z."/>
            <person name="Sun Z."/>
            <person name="Liu W."/>
            <person name="Zhang W."/>
            <person name="Zhang H."/>
        </authorList>
    </citation>
    <scope>NUCLEOTIDE SEQUENCE [LARGE SCALE GENOMIC DNA]</scope>
    <source>
        <strain evidence="6 8">DSM 22801</strain>
    </source>
</reference>
<comment type="catalytic activity">
    <reaction evidence="3">
        <text>N-acetyl-D-muramate 6-phosphate + H2O = N-acetyl-D-glucosamine 6-phosphate + (R)-lactate</text>
        <dbReference type="Rhea" id="RHEA:26410"/>
        <dbReference type="ChEBI" id="CHEBI:15377"/>
        <dbReference type="ChEBI" id="CHEBI:16004"/>
        <dbReference type="ChEBI" id="CHEBI:57513"/>
        <dbReference type="ChEBI" id="CHEBI:58722"/>
        <dbReference type="EC" id="4.2.1.126"/>
    </reaction>
</comment>
<feature type="domain" description="SIS" evidence="4">
    <location>
        <begin position="55"/>
        <end position="218"/>
    </location>
</feature>
<comment type="function">
    <text evidence="3">Specifically catalyzes the cleavage of the D-lactyl ether substituent of MurNAc 6-phosphate, producing GlcNAc 6-phosphate and D-lactate.</text>
</comment>
<feature type="active site" description="Proton donor" evidence="3">
    <location>
        <position position="83"/>
    </location>
</feature>
<dbReference type="Proteomes" id="UP000065511">
    <property type="component" value="Chromosome"/>
</dbReference>
<dbReference type="Gene3D" id="3.40.50.10490">
    <property type="entry name" value="Glucose-6-phosphate isomerase like protein, domain 1"/>
    <property type="match status" value="1"/>
</dbReference>
<dbReference type="FunFam" id="3.40.50.10490:FF:000014">
    <property type="entry name" value="N-acetylmuramic acid 6-phosphate etherase"/>
    <property type="match status" value="1"/>
</dbReference>
<dbReference type="EMBL" id="CP013614">
    <property type="protein sequence ID" value="ALS02991.1"/>
    <property type="molecule type" value="Genomic_DNA"/>
</dbReference>
<evidence type="ECO:0000256" key="1">
    <source>
        <dbReference type="ARBA" id="ARBA00023239"/>
    </source>
</evidence>
<dbReference type="HAMAP" id="MF_00068">
    <property type="entry name" value="MurQ"/>
    <property type="match status" value="1"/>
</dbReference>
<dbReference type="AlphaFoldDB" id="A0A0S3KFE7"/>
<dbReference type="PROSITE" id="PS01272">
    <property type="entry name" value="GCKR"/>
    <property type="match status" value="1"/>
</dbReference>
<evidence type="ECO:0000313" key="7">
    <source>
        <dbReference type="Proteomes" id="UP000065511"/>
    </source>
</evidence>
<dbReference type="InterPro" id="IPR040190">
    <property type="entry name" value="MURQ/GCKR"/>
</dbReference>
<sequence length="301" mass="32482">MKLDELITESRNTASMNIDQLSTIEMVKLINQEDQKVALAVERVLPELARAIDQAAARYQKGGRLIYCGAGTSGRLGTLDAIELTPTYSVSPNRAFGLIAGGKEAMFQAVEGAEDSKALAEADLKKHILTSEDVVIAVAASGRTPYAIGAIEYAEKVNALTIAVTCNESSEMNQIAAVGIAPVVGPEVITGSTRMKAGTAQKMVLNMLSTGIMVKVGNVYQNLMVNVQPTNEKLIQRSIHIIHDATGVDLVTAQEYLEKAQNHVAEAIVMIKGQINLTEAQELLERHNRRISDILNELTNE</sequence>
<dbReference type="OrthoDB" id="9813395at2"/>
<dbReference type="GO" id="GO:0016835">
    <property type="term" value="F:carbon-oxygen lyase activity"/>
    <property type="evidence" value="ECO:0007669"/>
    <property type="project" value="UniProtKB-UniRule"/>
</dbReference>
<evidence type="ECO:0000259" key="4">
    <source>
        <dbReference type="PROSITE" id="PS51464"/>
    </source>
</evidence>
<evidence type="ECO:0000313" key="5">
    <source>
        <dbReference type="EMBL" id="ALS02991.1"/>
    </source>
</evidence>
<keyword evidence="7" id="KW-1185">Reference proteome</keyword>
<proteinExistence type="inferred from homology"/>
<comment type="similarity">
    <text evidence="3">Belongs to the GCKR-like family. MurNAc-6-P etherase subfamily.</text>
</comment>
<dbReference type="InterPro" id="IPR005486">
    <property type="entry name" value="Glucokinase_regulatory_CS"/>
</dbReference>
<dbReference type="GO" id="GO:0009254">
    <property type="term" value="P:peptidoglycan turnover"/>
    <property type="evidence" value="ECO:0007669"/>
    <property type="project" value="TreeGrafter"/>
</dbReference>
<dbReference type="Proteomes" id="UP000183039">
    <property type="component" value="Unassembled WGS sequence"/>
</dbReference>
<dbReference type="InterPro" id="IPR046348">
    <property type="entry name" value="SIS_dom_sf"/>
</dbReference>
<dbReference type="InterPro" id="IPR001347">
    <property type="entry name" value="SIS_dom"/>
</dbReference>
<dbReference type="NCBIfam" id="NF009222">
    <property type="entry name" value="PRK12570.1"/>
    <property type="match status" value="1"/>
</dbReference>
<dbReference type="GO" id="GO:0046348">
    <property type="term" value="P:amino sugar catabolic process"/>
    <property type="evidence" value="ECO:0007669"/>
    <property type="project" value="InterPro"/>
</dbReference>
<accession>A0A0S3KFE7</accession>
<evidence type="ECO:0000313" key="6">
    <source>
        <dbReference type="EMBL" id="OJG92931.1"/>
    </source>
</evidence>
<comment type="miscellaneous">
    <text evidence="3">A lyase-type mechanism (elimination/hydration) is suggested for the cleavage of the lactyl ether bond of MurNAc 6-phosphate, with the formation of an alpha,beta-unsaturated aldehyde intermediate with (E)-stereochemistry, followed by the syn addition of water to give product.</text>
</comment>
<dbReference type="SUPFAM" id="SSF53697">
    <property type="entry name" value="SIS domain"/>
    <property type="match status" value="1"/>
</dbReference>
<feature type="active site" evidence="3">
    <location>
        <position position="114"/>
    </location>
</feature>
<dbReference type="Pfam" id="PF22645">
    <property type="entry name" value="GKRP_SIS_N"/>
    <property type="match status" value="1"/>
</dbReference>
<evidence type="ECO:0000256" key="2">
    <source>
        <dbReference type="ARBA" id="ARBA00023277"/>
    </source>
</evidence>
<reference evidence="5 7" key="2">
    <citation type="submission" date="2015-12" db="EMBL/GenBank/DDBJ databases">
        <authorList>
            <person name="Lauer A."/>
            <person name="Humrighouse B."/>
            <person name="Loparev V."/>
            <person name="Shewmaker P.L."/>
            <person name="Whitney A.M."/>
            <person name="McLaughlin R.W."/>
        </authorList>
    </citation>
    <scope>NUCLEOTIDE SEQUENCE [LARGE SCALE GENOMIC DNA]</scope>
    <source>
        <strain evidence="5 7">LMG 23085</strain>
    </source>
</reference>
<dbReference type="GO" id="GO:0097367">
    <property type="term" value="F:carbohydrate derivative binding"/>
    <property type="evidence" value="ECO:0007669"/>
    <property type="project" value="InterPro"/>
</dbReference>